<proteinExistence type="predicted"/>
<dbReference type="AlphaFoldDB" id="A0A3M7Q0J8"/>
<sequence>MTTLIFKPVNNNRSGHSMNKRINRLAVHLFENHELTSLGYESSLSFSDKIDMLSSFEHLFEFFYNYSEI</sequence>
<reference evidence="1 2" key="1">
    <citation type="journal article" date="2018" name="Sci. Rep.">
        <title>Genomic signatures of local adaptation to the degree of environmental predictability in rotifers.</title>
        <authorList>
            <person name="Franch-Gras L."/>
            <person name="Hahn C."/>
            <person name="Garcia-Roger E.M."/>
            <person name="Carmona M.J."/>
            <person name="Serra M."/>
            <person name="Gomez A."/>
        </authorList>
    </citation>
    <scope>NUCLEOTIDE SEQUENCE [LARGE SCALE GENOMIC DNA]</scope>
    <source>
        <strain evidence="1">HYR1</strain>
    </source>
</reference>
<dbReference type="Proteomes" id="UP000276133">
    <property type="component" value="Unassembled WGS sequence"/>
</dbReference>
<keyword evidence="2" id="KW-1185">Reference proteome</keyword>
<evidence type="ECO:0000313" key="1">
    <source>
        <dbReference type="EMBL" id="RNA04977.1"/>
    </source>
</evidence>
<evidence type="ECO:0000313" key="2">
    <source>
        <dbReference type="Proteomes" id="UP000276133"/>
    </source>
</evidence>
<organism evidence="1 2">
    <name type="scientific">Brachionus plicatilis</name>
    <name type="common">Marine rotifer</name>
    <name type="synonym">Brachionus muelleri</name>
    <dbReference type="NCBI Taxonomy" id="10195"/>
    <lineage>
        <taxon>Eukaryota</taxon>
        <taxon>Metazoa</taxon>
        <taxon>Spiralia</taxon>
        <taxon>Gnathifera</taxon>
        <taxon>Rotifera</taxon>
        <taxon>Eurotatoria</taxon>
        <taxon>Monogononta</taxon>
        <taxon>Pseudotrocha</taxon>
        <taxon>Ploima</taxon>
        <taxon>Brachionidae</taxon>
        <taxon>Brachionus</taxon>
    </lineage>
</organism>
<protein>
    <submittedName>
        <fullName evidence="1">Uncharacterized protein</fullName>
    </submittedName>
</protein>
<comment type="caution">
    <text evidence="1">The sequence shown here is derived from an EMBL/GenBank/DDBJ whole genome shotgun (WGS) entry which is preliminary data.</text>
</comment>
<gene>
    <name evidence="1" type="ORF">BpHYR1_047107</name>
</gene>
<accession>A0A3M7Q0J8</accession>
<dbReference type="EMBL" id="REGN01007900">
    <property type="protein sequence ID" value="RNA04977.1"/>
    <property type="molecule type" value="Genomic_DNA"/>
</dbReference>
<name>A0A3M7Q0J8_BRAPC</name>